<sequence length="134" mass="14661">MYCLLFAQALGSLCSLVLLTANGPTRVLKPLHQPLRFWGCREPKATPQSRAEKGALPGSEFQVEGVIMVACHNRNSDLQRALWVFLRDLGFSFPETAVGLTRALHSVLPMTNSDSDEAGESEDETADEGIDDDL</sequence>
<proteinExistence type="predicted"/>
<evidence type="ECO:0000313" key="4">
    <source>
        <dbReference type="Proteomes" id="UP000604046"/>
    </source>
</evidence>
<dbReference type="AlphaFoldDB" id="A0A812P8Y5"/>
<evidence type="ECO:0000256" key="1">
    <source>
        <dbReference type="SAM" id="MobiDB-lite"/>
    </source>
</evidence>
<protein>
    <submittedName>
        <fullName evidence="3">Uncharacterized protein</fullName>
    </submittedName>
</protein>
<evidence type="ECO:0000256" key="2">
    <source>
        <dbReference type="SAM" id="SignalP"/>
    </source>
</evidence>
<keyword evidence="2" id="KW-0732">Signal</keyword>
<feature type="signal peptide" evidence="2">
    <location>
        <begin position="1"/>
        <end position="21"/>
    </location>
</feature>
<reference evidence="3" key="1">
    <citation type="submission" date="2021-02" db="EMBL/GenBank/DDBJ databases">
        <authorList>
            <person name="Dougan E. K."/>
            <person name="Rhodes N."/>
            <person name="Thang M."/>
            <person name="Chan C."/>
        </authorList>
    </citation>
    <scope>NUCLEOTIDE SEQUENCE</scope>
</reference>
<accession>A0A812P8Y5</accession>
<name>A0A812P8Y5_9DINO</name>
<organism evidence="3 4">
    <name type="scientific">Symbiodinium natans</name>
    <dbReference type="NCBI Taxonomy" id="878477"/>
    <lineage>
        <taxon>Eukaryota</taxon>
        <taxon>Sar</taxon>
        <taxon>Alveolata</taxon>
        <taxon>Dinophyceae</taxon>
        <taxon>Suessiales</taxon>
        <taxon>Symbiodiniaceae</taxon>
        <taxon>Symbiodinium</taxon>
    </lineage>
</organism>
<evidence type="ECO:0000313" key="3">
    <source>
        <dbReference type="EMBL" id="CAE7341974.1"/>
    </source>
</evidence>
<keyword evidence="4" id="KW-1185">Reference proteome</keyword>
<gene>
    <name evidence="3" type="ORF">SNAT2548_LOCUS17897</name>
</gene>
<feature type="chain" id="PRO_5032757154" evidence="2">
    <location>
        <begin position="22"/>
        <end position="134"/>
    </location>
</feature>
<feature type="region of interest" description="Disordered" evidence="1">
    <location>
        <begin position="111"/>
        <end position="134"/>
    </location>
</feature>
<comment type="caution">
    <text evidence="3">The sequence shown here is derived from an EMBL/GenBank/DDBJ whole genome shotgun (WGS) entry which is preliminary data.</text>
</comment>
<dbReference type="Proteomes" id="UP000604046">
    <property type="component" value="Unassembled WGS sequence"/>
</dbReference>
<dbReference type="EMBL" id="CAJNDS010002127">
    <property type="protein sequence ID" value="CAE7341974.1"/>
    <property type="molecule type" value="Genomic_DNA"/>
</dbReference>
<feature type="compositionally biased region" description="Acidic residues" evidence="1">
    <location>
        <begin position="114"/>
        <end position="134"/>
    </location>
</feature>